<dbReference type="Proteomes" id="UP001228643">
    <property type="component" value="Unassembled WGS sequence"/>
</dbReference>
<keyword evidence="5" id="KW-1185">Reference proteome</keyword>
<dbReference type="EMBL" id="JASCRY010000006">
    <property type="protein sequence ID" value="MDI5951246.1"/>
    <property type="molecule type" value="Genomic_DNA"/>
</dbReference>
<evidence type="ECO:0000313" key="4">
    <source>
        <dbReference type="EMBL" id="MDI5951246.1"/>
    </source>
</evidence>
<reference evidence="4 5" key="1">
    <citation type="submission" date="2023-04" db="EMBL/GenBank/DDBJ databases">
        <title>Two novel species of Flavobacterium.</title>
        <authorList>
            <person name="Liu Q."/>
            <person name="Xin Y.-H."/>
        </authorList>
    </citation>
    <scope>NUCLEOTIDE SEQUENCE [LARGE SCALE GENOMIC DNA]</scope>
    <source>
        <strain evidence="4 5">LB2P87</strain>
    </source>
</reference>
<dbReference type="Pfam" id="PF18962">
    <property type="entry name" value="Por_Secre_tail"/>
    <property type="match status" value="1"/>
</dbReference>
<dbReference type="SUPFAM" id="SSF49265">
    <property type="entry name" value="Fibronectin type III"/>
    <property type="match status" value="1"/>
</dbReference>
<dbReference type="Pfam" id="PF13385">
    <property type="entry name" value="Laminin_G_3"/>
    <property type="match status" value="1"/>
</dbReference>
<sequence>MAKNYFSKNTGSLRFTKKTYLLSFFATKKEKQNKTQSLVAFLSLFMMLFLGSKIDAQTTTVTISTTGSGTWTVPAGVTGSITVQAWGGGGSGGGADGNSKGGSGGTGGTYTSSTFTGITSGTTYNVFVAPSTSGTSAANGTNGQGTWFNTTGTLFANGGLGGLVGNSIANGALRAAVTTGSIGTTIMVGGSTAAGTNSNGSAGGNSGNSGGIGGAAVGASNNGFPSGNPGSAVGGGGSGSAVGGGSCGCSSTGGAGARGEIRITYNTPTCTNPTAQPTALSLTPTSSTINGSFTLPSPASDNYLVVLNTSGIAPSPSNATTYTIGSTTLGGTNVVVDNDNNNTFATTGLNASTLYYIYIFSYNSVSCNGGPSYNSISPLNGNKTTSSFTYCTPGNSACNGPTITNITFNTINNTSTCSNTDGNAYNNYYATGSPTTSIIKGSSYNISVNTATTGIVSVWIDYNKNGSFEASEWTQVYTSSTSGNTSIIIPMAAIDGNTLMRVRSRNSGSANGSGDACTTFGSGETEDYIVNILSPAPLTNGPGGVTTDLQLWLRSDLLNGTTSVADNTDVTTWITQGRGSNATKPTSIGAPKYRNIATHNINFNSVVDFTNNYNTAPQVYTDNDATRQYLKGSSGFYSQDIFAVMIPDVTVTSALASMDIFCGDKNSGAQETDGTGIGYGAYTSRMNNEVLTYALGTSAGLGLGYGVAHQSTTASYSSPGIINARNNAGVTGTELYFNANNVGTFTTDSGSFANVNNSQFWIGRSEGWDGSLDGRVGEIITFSSRATDIQRSNIQSYLAIKYGITLGVNGTSMNYTNSAGAIIWDATANTGYNNDITGIGRDDLSKLNQKQSKSVNTSDEITIGLADIYTTNTANTNTFDTDKKFLVWGNNKGTLAAQTPVIVNISSGITSPSTLTSDVSFVSVGRTWKVIQTGGNVPIVKVSIPSTMLTATITPPGDYLMFISDTPVFNPTAEYRVMTVNGSNLETTYDFDGTKYITFGYAPERTFVRCIKFDGVDDYLDAGKVLNLNTSFTVSAWVNRNSSDKTILSKRNSTFSQGYDLSINSAGKAEMSWMVGATKHTITSNAVIPSGKWHHIGVIYDGSTTTAKMYIDGVTTITNTSMPNVPATTESFLIAAADGVSPTSLFNGSIDEVRVWNVALTEAQFRYVMNQEILSNTTLTNGAIVPNAITLNDISSVPWANLNAYYPMSTYTYTNAKDISNYKYTAALRNLTTVDLQTAPLPYESAINGNWETIGVWTNSTVQDLPYSTSIEDPTKIIDWNIVKVKNTHTITSVGNKKVLGLFVEPTANLIATTTGGLQTDGTKIEVSHYLKLDGKIDLVGRSQLIQKLGSDIDATSSGSLERDQQGQSNKYNYNYWSSPVGAMNATTNNNAFTVAGVLKDGTNPAAPAAITWVSGYDGATSPFSLARYWIYKFDNLANDYANWTQIGETGILSASKGFTLKGPGTVGTQNLTFLGKPNNGTIINTVLADQLLLIGNPYPSALDADKFITDNIGSIGTSITDPAIDGALYFWEHYTTNNTHILRDYQGGYGIRNLSGGVAPSATGVEFISGSGAASKLIPNQFIPVGQGFFVAGKAGTGGTVTFNNSQRDFHKEDEAGVSQTTYRIPVSPKASSHWTDNSNAPIEKDTHKKIRLGFNVIDKTFHRQVLLAFMDEKATSEMDNGYDAFNIDDSPSDMYLLNGENELAIQGEGYFDEDASFPIAVRTEATGKVSFGIDALENFDESQNVFIFDKETDTYNSIKNRLYEVELPQGYFTDRFSLRFTDKTLGVKDLIYENSIQVVFTSSNNVLNITNGANDNTVAAVSLFNIQGKLMSKWELSDKEQTSIKIPIQNKTSGVYIVKLKTTKGNINKKIIIK</sequence>
<dbReference type="GO" id="GO:0004553">
    <property type="term" value="F:hydrolase activity, hydrolyzing O-glycosyl compounds"/>
    <property type="evidence" value="ECO:0007669"/>
    <property type="project" value="UniProtKB-ARBA"/>
</dbReference>
<feature type="domain" description="LamG-like jellyroll fold" evidence="3">
    <location>
        <begin position="1030"/>
        <end position="1163"/>
    </location>
</feature>
<name>A0AAW6TQ74_9FLAO</name>
<dbReference type="InterPro" id="IPR045474">
    <property type="entry name" value="GEVED"/>
</dbReference>
<gene>
    <name evidence="4" type="ORF">QLS97_16465</name>
</gene>
<dbReference type="NCBIfam" id="TIGR04183">
    <property type="entry name" value="Por_Secre_tail"/>
    <property type="match status" value="1"/>
</dbReference>
<organism evidence="4 5">
    <name type="scientific">Flavobacterium yafengii</name>
    <dbReference type="NCBI Taxonomy" id="3041253"/>
    <lineage>
        <taxon>Bacteria</taxon>
        <taxon>Pseudomonadati</taxon>
        <taxon>Bacteroidota</taxon>
        <taxon>Flavobacteriia</taxon>
        <taxon>Flavobacteriales</taxon>
        <taxon>Flavobacteriaceae</taxon>
        <taxon>Flavobacterium</taxon>
    </lineage>
</organism>
<dbReference type="GO" id="GO:0005975">
    <property type="term" value="P:carbohydrate metabolic process"/>
    <property type="evidence" value="ECO:0007669"/>
    <property type="project" value="UniProtKB-ARBA"/>
</dbReference>
<dbReference type="RefSeq" id="WP_282718191.1">
    <property type="nucleotide sequence ID" value="NZ_JASCRY010000006.1"/>
</dbReference>
<dbReference type="SMART" id="SM00560">
    <property type="entry name" value="LamGL"/>
    <property type="match status" value="1"/>
</dbReference>
<evidence type="ECO:0000259" key="3">
    <source>
        <dbReference type="SMART" id="SM00560"/>
    </source>
</evidence>
<comment type="caution">
    <text evidence="4">The sequence shown here is derived from an EMBL/GenBank/DDBJ whole genome shotgun (WGS) entry which is preliminary data.</text>
</comment>
<protein>
    <submittedName>
        <fullName evidence="4">GEVED domain-containing protein</fullName>
    </submittedName>
</protein>
<dbReference type="SUPFAM" id="SSF49899">
    <property type="entry name" value="Concanavalin A-like lectins/glucanases"/>
    <property type="match status" value="1"/>
</dbReference>
<dbReference type="InterPro" id="IPR058515">
    <property type="entry name" value="DUF8202"/>
</dbReference>
<dbReference type="InterPro" id="IPR026444">
    <property type="entry name" value="Secre_tail"/>
</dbReference>
<dbReference type="InterPro" id="IPR006558">
    <property type="entry name" value="LamG-like"/>
</dbReference>
<dbReference type="Pfam" id="PF20009">
    <property type="entry name" value="GEVED"/>
    <property type="match status" value="1"/>
</dbReference>
<evidence type="ECO:0000313" key="5">
    <source>
        <dbReference type="Proteomes" id="UP001228643"/>
    </source>
</evidence>
<evidence type="ECO:0000256" key="2">
    <source>
        <dbReference type="ARBA" id="ARBA00023157"/>
    </source>
</evidence>
<keyword evidence="1" id="KW-0732">Signal</keyword>
<dbReference type="Gene3D" id="2.60.120.200">
    <property type="match status" value="1"/>
</dbReference>
<accession>A0AAW6TQ74</accession>
<proteinExistence type="predicted"/>
<keyword evidence="2" id="KW-1015">Disulfide bond</keyword>
<dbReference type="InterPro" id="IPR013320">
    <property type="entry name" value="ConA-like_dom_sf"/>
</dbReference>
<dbReference type="Pfam" id="PF26628">
    <property type="entry name" value="DUF8202"/>
    <property type="match status" value="1"/>
</dbReference>
<dbReference type="InterPro" id="IPR036116">
    <property type="entry name" value="FN3_sf"/>
</dbReference>
<evidence type="ECO:0000256" key="1">
    <source>
        <dbReference type="ARBA" id="ARBA00022729"/>
    </source>
</evidence>